<evidence type="ECO:0000256" key="1">
    <source>
        <dbReference type="ARBA" id="ARBA00022679"/>
    </source>
</evidence>
<dbReference type="GO" id="GO:0004674">
    <property type="term" value="F:protein serine/threonine kinase activity"/>
    <property type="evidence" value="ECO:0007669"/>
    <property type="project" value="TreeGrafter"/>
</dbReference>
<protein>
    <recommendedName>
        <fullName evidence="5">Protein kinase domain-containing protein</fullName>
    </recommendedName>
</protein>
<dbReference type="Proteomes" id="UP001212997">
    <property type="component" value="Unassembled WGS sequence"/>
</dbReference>
<dbReference type="Pfam" id="PF07714">
    <property type="entry name" value="PK_Tyr_Ser-Thr"/>
    <property type="match status" value="1"/>
</dbReference>
<dbReference type="PANTHER" id="PTHR44329">
    <property type="entry name" value="SERINE/THREONINE-PROTEIN KINASE TNNI3K-RELATED"/>
    <property type="match status" value="1"/>
</dbReference>
<evidence type="ECO:0000313" key="6">
    <source>
        <dbReference type="EMBL" id="KAJ3490023.1"/>
    </source>
</evidence>
<organism evidence="6 7">
    <name type="scientific">Meripilus lineatus</name>
    <dbReference type="NCBI Taxonomy" id="2056292"/>
    <lineage>
        <taxon>Eukaryota</taxon>
        <taxon>Fungi</taxon>
        <taxon>Dikarya</taxon>
        <taxon>Basidiomycota</taxon>
        <taxon>Agaricomycotina</taxon>
        <taxon>Agaricomycetes</taxon>
        <taxon>Polyporales</taxon>
        <taxon>Meripilaceae</taxon>
        <taxon>Meripilus</taxon>
    </lineage>
</organism>
<dbReference type="EMBL" id="JANAWD010000034">
    <property type="protein sequence ID" value="KAJ3490023.1"/>
    <property type="molecule type" value="Genomic_DNA"/>
</dbReference>
<reference evidence="6" key="1">
    <citation type="submission" date="2022-07" db="EMBL/GenBank/DDBJ databases">
        <title>Genome Sequence of Physisporinus lineatus.</title>
        <authorList>
            <person name="Buettner E."/>
        </authorList>
    </citation>
    <scope>NUCLEOTIDE SEQUENCE</scope>
    <source>
        <strain evidence="6">VT162</strain>
    </source>
</reference>
<dbReference type="InterPro" id="IPR000719">
    <property type="entry name" value="Prot_kinase_dom"/>
</dbReference>
<proteinExistence type="predicted"/>
<keyword evidence="3" id="KW-0418">Kinase</keyword>
<dbReference type="GO" id="GO:0005524">
    <property type="term" value="F:ATP binding"/>
    <property type="evidence" value="ECO:0007669"/>
    <property type="project" value="UniProtKB-KW"/>
</dbReference>
<sequence length="399" mass="44706">MASEGQNMPFYTDVVDKVAAVCAERYDAIPTNSGQQSQTKYDDVYQILGEIDQRLSGAANPSALETLIRAYKNRLKLDQVMTAMDLATESPLLEILDCADDRLVQCLTRVVCESGCIERLDGEQAQLFIDFAYEVLRTRGSPTLHNVSPRVFNKSFDFTETNGFVLRRSISRLSERTRKMPSGLVIEGVILSDNFPWYSGAFGDVFVGELDGKKVAIKRMRVHQQQTPEERDYINKNLCREVLMWSLLNHPNVLPFHGVSNLFPQIGVPGIVSPFLSHGNVAIYLKEQGRSYALIWKLLTEIVAGLQYLHDNNIVHGDLRPPNILIDDDGKIKLSDFGLANFADSSLQSTSYPGAGAQSPELYFYESFGLADYRPSKEADVFAIGTVCWEVCRFNHSQP</sequence>
<evidence type="ECO:0000256" key="2">
    <source>
        <dbReference type="ARBA" id="ARBA00022741"/>
    </source>
</evidence>
<dbReference type="InterPro" id="IPR001245">
    <property type="entry name" value="Ser-Thr/Tyr_kinase_cat_dom"/>
</dbReference>
<dbReference type="PANTHER" id="PTHR44329:SF288">
    <property type="entry name" value="MITOGEN-ACTIVATED PROTEIN KINASE KINASE KINASE 20"/>
    <property type="match status" value="1"/>
</dbReference>
<evidence type="ECO:0000313" key="7">
    <source>
        <dbReference type="Proteomes" id="UP001212997"/>
    </source>
</evidence>
<keyword evidence="4" id="KW-0067">ATP-binding</keyword>
<name>A0AAD5VA24_9APHY</name>
<comment type="caution">
    <text evidence="6">The sequence shown here is derived from an EMBL/GenBank/DDBJ whole genome shotgun (WGS) entry which is preliminary data.</text>
</comment>
<dbReference type="PROSITE" id="PS50011">
    <property type="entry name" value="PROTEIN_KINASE_DOM"/>
    <property type="match status" value="1"/>
</dbReference>
<dbReference type="InterPro" id="IPR051681">
    <property type="entry name" value="Ser/Thr_Kinases-Pseudokinases"/>
</dbReference>
<keyword evidence="7" id="KW-1185">Reference proteome</keyword>
<dbReference type="Gene3D" id="1.10.510.10">
    <property type="entry name" value="Transferase(Phosphotransferase) domain 1"/>
    <property type="match status" value="1"/>
</dbReference>
<accession>A0AAD5VA24</accession>
<keyword evidence="2" id="KW-0547">Nucleotide-binding</keyword>
<gene>
    <name evidence="6" type="ORF">NLI96_g1716</name>
</gene>
<feature type="domain" description="Protein kinase" evidence="5">
    <location>
        <begin position="191"/>
        <end position="399"/>
    </location>
</feature>
<evidence type="ECO:0000259" key="5">
    <source>
        <dbReference type="PROSITE" id="PS50011"/>
    </source>
</evidence>
<dbReference type="InterPro" id="IPR011009">
    <property type="entry name" value="Kinase-like_dom_sf"/>
</dbReference>
<dbReference type="AlphaFoldDB" id="A0AAD5VA24"/>
<evidence type="ECO:0000256" key="4">
    <source>
        <dbReference type="ARBA" id="ARBA00022840"/>
    </source>
</evidence>
<keyword evidence="1" id="KW-0808">Transferase</keyword>
<evidence type="ECO:0000256" key="3">
    <source>
        <dbReference type="ARBA" id="ARBA00022777"/>
    </source>
</evidence>
<dbReference type="SUPFAM" id="SSF56112">
    <property type="entry name" value="Protein kinase-like (PK-like)"/>
    <property type="match status" value="1"/>
</dbReference>